<dbReference type="EMBL" id="FONG01000001">
    <property type="protein sequence ID" value="SFE09854.1"/>
    <property type="molecule type" value="Genomic_DNA"/>
</dbReference>
<evidence type="ECO:0000259" key="4">
    <source>
        <dbReference type="PROSITE" id="PS50932"/>
    </source>
</evidence>
<dbReference type="GO" id="GO:0000976">
    <property type="term" value="F:transcription cis-regulatory region binding"/>
    <property type="evidence" value="ECO:0007669"/>
    <property type="project" value="TreeGrafter"/>
</dbReference>
<keyword evidence="3" id="KW-0804">Transcription</keyword>
<keyword evidence="2" id="KW-0238">DNA-binding</keyword>
<dbReference type="PROSITE" id="PS50943">
    <property type="entry name" value="HTH_CROC1"/>
    <property type="match status" value="1"/>
</dbReference>
<dbReference type="AlphaFoldDB" id="A0A1I1XRC7"/>
<dbReference type="Gene3D" id="3.40.50.2300">
    <property type="match status" value="2"/>
</dbReference>
<protein>
    <submittedName>
        <fullName evidence="6">Transcriptional regulator, LacI family</fullName>
    </submittedName>
</protein>
<keyword evidence="7" id="KW-1185">Reference proteome</keyword>
<sequence>MTSSRPAGPRLPTLEDVARSAGVSRATVSRVVNGTRNVDPEIQKVVQQAVAATGYVPNRAARSLVTRRTDSVALVFSVPDHHAADDPFLGQVFSDPFFGRIVGGLLTVLRPRGVHPVLMLADSAGVRRSLVPNLRQEHIDGVVLVSIAPDDPLPAMLTEAGVPTVLFARPATPLPISYVDIAQQTGAKLAAEHLLGRGCRRITTIAGPADSPAGQDRLTGFREAMAEHGFAYVPSVEGSFTQEGGERAMKQLLAEQPDTDGVFVANDLMAQGALLVLRDHGRRVPDDVAVIGFDDSSAALSSRPLLTTIRQPVEDMAAEMAKLLMALMDDPAQQTRSVIFKTTLVRRESA</sequence>
<keyword evidence="1" id="KW-0805">Transcription regulation</keyword>
<dbReference type="InterPro" id="IPR028082">
    <property type="entry name" value="Peripla_BP_I"/>
</dbReference>
<evidence type="ECO:0000313" key="7">
    <source>
        <dbReference type="Proteomes" id="UP000199323"/>
    </source>
</evidence>
<dbReference type="InterPro" id="IPR001387">
    <property type="entry name" value="Cro/C1-type_HTH"/>
</dbReference>
<evidence type="ECO:0000256" key="1">
    <source>
        <dbReference type="ARBA" id="ARBA00023015"/>
    </source>
</evidence>
<dbReference type="Pfam" id="PF13377">
    <property type="entry name" value="Peripla_BP_3"/>
    <property type="match status" value="1"/>
</dbReference>
<dbReference type="SUPFAM" id="SSF47413">
    <property type="entry name" value="lambda repressor-like DNA-binding domains"/>
    <property type="match status" value="1"/>
</dbReference>
<dbReference type="OrthoDB" id="4268837at2"/>
<dbReference type="PANTHER" id="PTHR30146">
    <property type="entry name" value="LACI-RELATED TRANSCRIPTIONAL REPRESSOR"/>
    <property type="match status" value="1"/>
</dbReference>
<dbReference type="CDD" id="cd01392">
    <property type="entry name" value="HTH_LacI"/>
    <property type="match status" value="1"/>
</dbReference>
<reference evidence="6 7" key="1">
    <citation type="submission" date="2016-10" db="EMBL/GenBank/DDBJ databases">
        <authorList>
            <person name="de Groot N.N."/>
        </authorList>
    </citation>
    <scope>NUCLEOTIDE SEQUENCE [LARGE SCALE GENOMIC DNA]</scope>
    <source>
        <strain evidence="6 7">CGMCC 4.3510</strain>
    </source>
</reference>
<dbReference type="GO" id="GO:0003700">
    <property type="term" value="F:DNA-binding transcription factor activity"/>
    <property type="evidence" value="ECO:0007669"/>
    <property type="project" value="TreeGrafter"/>
</dbReference>
<dbReference type="Gene3D" id="1.10.260.40">
    <property type="entry name" value="lambda repressor-like DNA-binding domains"/>
    <property type="match status" value="1"/>
</dbReference>
<evidence type="ECO:0000313" key="6">
    <source>
        <dbReference type="EMBL" id="SFE09854.1"/>
    </source>
</evidence>
<gene>
    <name evidence="6" type="ORF">SAMN05216251_101500</name>
</gene>
<dbReference type="STRING" id="380248.SAMN05216251_101500"/>
<evidence type="ECO:0000256" key="3">
    <source>
        <dbReference type="ARBA" id="ARBA00023163"/>
    </source>
</evidence>
<evidence type="ECO:0000259" key="5">
    <source>
        <dbReference type="PROSITE" id="PS50943"/>
    </source>
</evidence>
<dbReference type="InterPro" id="IPR010982">
    <property type="entry name" value="Lambda_DNA-bd_dom_sf"/>
</dbReference>
<organism evidence="6 7">
    <name type="scientific">Actinacidiphila alni</name>
    <dbReference type="NCBI Taxonomy" id="380248"/>
    <lineage>
        <taxon>Bacteria</taxon>
        <taxon>Bacillati</taxon>
        <taxon>Actinomycetota</taxon>
        <taxon>Actinomycetes</taxon>
        <taxon>Kitasatosporales</taxon>
        <taxon>Streptomycetaceae</taxon>
        <taxon>Actinacidiphila</taxon>
    </lineage>
</organism>
<dbReference type="PRINTS" id="PR00036">
    <property type="entry name" value="HTHLACI"/>
</dbReference>
<dbReference type="PANTHER" id="PTHR30146:SF109">
    <property type="entry name" value="HTH-TYPE TRANSCRIPTIONAL REGULATOR GALS"/>
    <property type="match status" value="1"/>
</dbReference>
<proteinExistence type="predicted"/>
<dbReference type="Pfam" id="PF00356">
    <property type="entry name" value="LacI"/>
    <property type="match status" value="1"/>
</dbReference>
<dbReference type="PROSITE" id="PS50932">
    <property type="entry name" value="HTH_LACI_2"/>
    <property type="match status" value="1"/>
</dbReference>
<dbReference type="PROSITE" id="PS00356">
    <property type="entry name" value="HTH_LACI_1"/>
    <property type="match status" value="1"/>
</dbReference>
<dbReference type="InterPro" id="IPR046335">
    <property type="entry name" value="LacI/GalR-like_sensor"/>
</dbReference>
<dbReference type="Proteomes" id="UP000199323">
    <property type="component" value="Unassembled WGS sequence"/>
</dbReference>
<dbReference type="SMART" id="SM00354">
    <property type="entry name" value="HTH_LACI"/>
    <property type="match status" value="1"/>
</dbReference>
<feature type="domain" description="HTH lacI-type" evidence="4">
    <location>
        <begin position="12"/>
        <end position="66"/>
    </location>
</feature>
<name>A0A1I1XRC7_9ACTN</name>
<dbReference type="CDD" id="cd06267">
    <property type="entry name" value="PBP1_LacI_sugar_binding-like"/>
    <property type="match status" value="1"/>
</dbReference>
<dbReference type="RefSeq" id="WP_093711613.1">
    <property type="nucleotide sequence ID" value="NZ_FONG01000001.1"/>
</dbReference>
<dbReference type="InterPro" id="IPR000843">
    <property type="entry name" value="HTH_LacI"/>
</dbReference>
<evidence type="ECO:0000256" key="2">
    <source>
        <dbReference type="ARBA" id="ARBA00023125"/>
    </source>
</evidence>
<feature type="domain" description="HTH cro/C1-type" evidence="5">
    <location>
        <begin position="13"/>
        <end position="41"/>
    </location>
</feature>
<accession>A0A1I1XRC7</accession>
<dbReference type="SUPFAM" id="SSF53822">
    <property type="entry name" value="Periplasmic binding protein-like I"/>
    <property type="match status" value="1"/>
</dbReference>